<reference evidence="2 3" key="1">
    <citation type="submission" date="2019-04" db="EMBL/GenBank/DDBJ databases">
        <title>Taxonomy of novel Haliea sp. from mangrove soil of West Coast of India.</title>
        <authorList>
            <person name="Verma A."/>
            <person name="Kumar P."/>
            <person name="Krishnamurthi S."/>
        </authorList>
    </citation>
    <scope>NUCLEOTIDE SEQUENCE [LARGE SCALE GENOMIC DNA]</scope>
    <source>
        <strain evidence="2 3">SAOS-164</strain>
    </source>
</reference>
<feature type="transmembrane region" description="Helical" evidence="1">
    <location>
        <begin position="86"/>
        <end position="103"/>
    </location>
</feature>
<keyword evidence="1" id="KW-0472">Membrane</keyword>
<evidence type="ECO:0000313" key="3">
    <source>
        <dbReference type="Proteomes" id="UP000298050"/>
    </source>
</evidence>
<dbReference type="RefSeq" id="WP_135443502.1">
    <property type="nucleotide sequence ID" value="NZ_SRLE01000007.1"/>
</dbReference>
<sequence length="104" mass="11202">MSPVRASRRSADAYRYSSRDWLGKASAGLVCGVFLALGAGGLLARFALGGVGRFSLEHQFTMWLVSPLLLAILCACFMFRSGLRAWAWLGAANLLVWGLLLAVP</sequence>
<keyword evidence="3" id="KW-1185">Reference proteome</keyword>
<feature type="transmembrane region" description="Helical" evidence="1">
    <location>
        <begin position="21"/>
        <end position="48"/>
    </location>
</feature>
<keyword evidence="1" id="KW-1133">Transmembrane helix</keyword>
<dbReference type="Proteomes" id="UP000298050">
    <property type="component" value="Unassembled WGS sequence"/>
</dbReference>
<accession>A0A4Z0M1S5</accession>
<dbReference type="OrthoDB" id="7509319at2"/>
<proteinExistence type="predicted"/>
<organism evidence="2 3">
    <name type="scientific">Mangrovimicrobium sediminis</name>
    <dbReference type="NCBI Taxonomy" id="2562682"/>
    <lineage>
        <taxon>Bacteria</taxon>
        <taxon>Pseudomonadati</taxon>
        <taxon>Pseudomonadota</taxon>
        <taxon>Gammaproteobacteria</taxon>
        <taxon>Cellvibrionales</taxon>
        <taxon>Halieaceae</taxon>
        <taxon>Mangrovimicrobium</taxon>
    </lineage>
</organism>
<protein>
    <submittedName>
        <fullName evidence="2">Uncharacterized protein</fullName>
    </submittedName>
</protein>
<evidence type="ECO:0000313" key="2">
    <source>
        <dbReference type="EMBL" id="TGD73387.1"/>
    </source>
</evidence>
<keyword evidence="1" id="KW-0812">Transmembrane</keyword>
<feature type="transmembrane region" description="Helical" evidence="1">
    <location>
        <begin position="60"/>
        <end position="79"/>
    </location>
</feature>
<dbReference type="AlphaFoldDB" id="A0A4Z0M1S5"/>
<gene>
    <name evidence="2" type="ORF">E4634_10155</name>
</gene>
<dbReference type="EMBL" id="SRLE01000007">
    <property type="protein sequence ID" value="TGD73387.1"/>
    <property type="molecule type" value="Genomic_DNA"/>
</dbReference>
<comment type="caution">
    <text evidence="2">The sequence shown here is derived from an EMBL/GenBank/DDBJ whole genome shotgun (WGS) entry which is preliminary data.</text>
</comment>
<evidence type="ECO:0000256" key="1">
    <source>
        <dbReference type="SAM" id="Phobius"/>
    </source>
</evidence>
<name>A0A4Z0M1S5_9GAMM</name>